<feature type="region of interest" description="Disordered" evidence="1">
    <location>
        <begin position="1"/>
        <end position="70"/>
    </location>
</feature>
<dbReference type="KEGG" id="scm:SCHCO_02490298"/>
<dbReference type="EMBL" id="GL377302">
    <property type="protein sequence ID" value="EFJ02773.1"/>
    <property type="molecule type" value="Genomic_DNA"/>
</dbReference>
<reference evidence="2 3" key="1">
    <citation type="journal article" date="2010" name="Nat. Biotechnol.">
        <title>Genome sequence of the model mushroom Schizophyllum commune.</title>
        <authorList>
            <person name="Ohm R.A."/>
            <person name="de Jong J.F."/>
            <person name="Lugones L.G."/>
            <person name="Aerts A."/>
            <person name="Kothe E."/>
            <person name="Stajich J.E."/>
            <person name="de Vries R.P."/>
            <person name="Record E."/>
            <person name="Levasseur A."/>
            <person name="Baker S.E."/>
            <person name="Bartholomew K.A."/>
            <person name="Coutinho P.M."/>
            <person name="Erdmann S."/>
            <person name="Fowler T.J."/>
            <person name="Gathman A.C."/>
            <person name="Lombard V."/>
            <person name="Henrissat B."/>
            <person name="Knabe N."/>
            <person name="Kuees U."/>
            <person name="Lilly W.W."/>
            <person name="Lindquist E."/>
            <person name="Lucas S."/>
            <person name="Magnuson J.K."/>
            <person name="Piumi F."/>
            <person name="Raudaskoski M."/>
            <person name="Salamov A."/>
            <person name="Schmutz J."/>
            <person name="Schwarze F.W.M.R."/>
            <person name="vanKuyk P.A."/>
            <person name="Horton J.S."/>
            <person name="Grigoriev I.V."/>
            <person name="Woesten H.A.B."/>
        </authorList>
    </citation>
    <scope>NUCLEOTIDE SEQUENCE [LARGE SCALE GENOMIC DNA]</scope>
    <source>
        <strain evidence="3">H4-8 / FGSC 9210</strain>
    </source>
</reference>
<feature type="non-terminal residue" evidence="2">
    <location>
        <position position="549"/>
    </location>
</feature>
<proteinExistence type="predicted"/>
<organism evidence="3">
    <name type="scientific">Schizophyllum commune (strain H4-8 / FGSC 9210)</name>
    <name type="common">Split gill fungus</name>
    <dbReference type="NCBI Taxonomy" id="578458"/>
    <lineage>
        <taxon>Eukaryota</taxon>
        <taxon>Fungi</taxon>
        <taxon>Dikarya</taxon>
        <taxon>Basidiomycota</taxon>
        <taxon>Agaricomycotina</taxon>
        <taxon>Agaricomycetes</taxon>
        <taxon>Agaricomycetidae</taxon>
        <taxon>Agaricales</taxon>
        <taxon>Schizophyllaceae</taxon>
        <taxon>Schizophyllum</taxon>
    </lineage>
</organism>
<feature type="compositionally biased region" description="Polar residues" evidence="1">
    <location>
        <begin position="116"/>
        <end position="129"/>
    </location>
</feature>
<feature type="compositionally biased region" description="Low complexity" evidence="1">
    <location>
        <begin position="134"/>
        <end position="160"/>
    </location>
</feature>
<dbReference type="Proteomes" id="UP000007431">
    <property type="component" value="Unassembled WGS sequence"/>
</dbReference>
<keyword evidence="3" id="KW-1185">Reference proteome</keyword>
<dbReference type="OMA" id="CTQPSYP"/>
<feature type="region of interest" description="Disordered" evidence="1">
    <location>
        <begin position="269"/>
        <end position="549"/>
    </location>
</feature>
<evidence type="ECO:0000256" key="1">
    <source>
        <dbReference type="SAM" id="MobiDB-lite"/>
    </source>
</evidence>
<sequence>MSRLKKPPPAQAAAANLAMPPPTMGGASSKGKEVSRSSKSSGSKECSRSTGSSRRMEMDPPDVPMDMGEPVEIMCEPAWMSSQMPTMQTLFGKEVDAGRGSSKASKGKANALWNASPPSTQALASTSNAPAPITTRPPTSRNLSRSTSRSSVTSTSTATPHNDQPRPPPAALDDLVQRVNTNAASTMLAIDSRIIRHAQESGRPLTSMKARAIDIGFAVDKYGRPMGKRGKGKAVEKVAQGDAPMEVDLPPPVPCPQVAGRVNALARKDSRLNASSLPTPAPSRTTSLNNGVEGALPLPPPPAAHKSSSPAVFQHPPHAAPQPPPFAAPNPQNAALSHSPPSPQKGAEPQAKRRRVEPDENIGYQPSPTILAHTPAFTSQGSAFSSQTPLLSQRKQLGMRPARRTQLEKPASDKDKDRAHPRPFRPPLMASQTPNADANRVPPTAHPQGKAGKPASGGFSANGAPTASSKATPSSARKNSSPTKVPAAKCRSGRPPLTLEEVPDSEEEEDDKPLAKKRAPKRDSSPPVEADTSFDWDGAAAEMDAKGML</sequence>
<feature type="compositionally biased region" description="Polar residues" evidence="1">
    <location>
        <begin position="376"/>
        <end position="395"/>
    </location>
</feature>
<dbReference type="VEuPathDB" id="FungiDB:SCHCODRAFT_02490298"/>
<dbReference type="HOGENOM" id="CLU_496209_0_0_1"/>
<feature type="compositionally biased region" description="Acidic residues" evidence="1">
    <location>
        <begin position="501"/>
        <end position="511"/>
    </location>
</feature>
<feature type="compositionally biased region" description="Low complexity" evidence="1">
    <location>
        <begin position="464"/>
        <end position="476"/>
    </location>
</feature>
<dbReference type="AlphaFoldDB" id="D8PLS0"/>
<dbReference type="GeneID" id="9595030"/>
<name>D8PLS0_SCHCM</name>
<dbReference type="OrthoDB" id="3096342at2759"/>
<evidence type="ECO:0000313" key="2">
    <source>
        <dbReference type="EMBL" id="EFJ02773.1"/>
    </source>
</evidence>
<feature type="compositionally biased region" description="Low complexity" evidence="1">
    <location>
        <begin position="37"/>
        <end position="53"/>
    </location>
</feature>
<feature type="region of interest" description="Disordered" evidence="1">
    <location>
        <begin position="90"/>
        <end position="172"/>
    </location>
</feature>
<evidence type="ECO:0000313" key="3">
    <source>
        <dbReference type="Proteomes" id="UP000007431"/>
    </source>
</evidence>
<dbReference type="InParanoid" id="D8PLS0"/>
<gene>
    <name evidence="2" type="ORF">SCHCODRAFT_104688</name>
</gene>
<feature type="compositionally biased region" description="Basic and acidic residues" evidence="1">
    <location>
        <begin position="405"/>
        <end position="420"/>
    </location>
</feature>
<feature type="compositionally biased region" description="Polar residues" evidence="1">
    <location>
        <begin position="272"/>
        <end position="290"/>
    </location>
</feature>
<accession>D8PLS0</accession>
<protein>
    <submittedName>
        <fullName evidence="2">Uncharacterized protein</fullName>
    </submittedName>
</protein>
<feature type="compositionally biased region" description="Pro residues" evidence="1">
    <location>
        <begin position="318"/>
        <end position="328"/>
    </location>
</feature>